<dbReference type="CDD" id="cd00159">
    <property type="entry name" value="RhoGAP"/>
    <property type="match status" value="1"/>
</dbReference>
<name>A0ABP9YUH7_9FUNG</name>
<dbReference type="Gene3D" id="1.10.555.10">
    <property type="entry name" value="Rho GTPase activation protein"/>
    <property type="match status" value="1"/>
</dbReference>
<evidence type="ECO:0000313" key="4">
    <source>
        <dbReference type="EMBL" id="GAA5810513.1"/>
    </source>
</evidence>
<dbReference type="EMBL" id="BAABUK010000007">
    <property type="protein sequence ID" value="GAA5810513.1"/>
    <property type="molecule type" value="Genomic_DNA"/>
</dbReference>
<sequence length="621" mass="71523">MHRSTKSINPGQEDELSNIDAQLDHVNRVLKWSILDLEKFIHSLKSRLLAEEAYVSALTKIVRHSNSETTMQPNSLATTDNYFDDYNFSQTTQHYEASIEKTVESRRELITCLKNQIEILLKVKDSHEQRRKKVKAVLAEKNTNYITFRTRDIVKLQKNYFNKCTEYASLQQQILISSHEDNAVDSHYLSPMMARISSDEARKSSDSSNRSDFDSHSITSQDNSNPKKNSMAGFITQMRSQLANAAATDPSKQAARLAKLKKEINDTDNEYRQGIRILEFLRKKQAETAIHAMRHVEAILIGKSDAVKAVMVTICKQEEDTLLNEIEANTIYKMDSKRDTDRFLIEYEKLGFTKPKPVYYDNYYHGRCKEILFGSNLNDYYMDHNRTVPLLVTKCIKELELLGGLEKEGIYRISGRQSNVDTLKSEFEKDEEAAVLDSKYDVFTIASVLKIYLRELKQPLFNLTMQERIDYSKITDDVKRRNILQTKISELSKPQRDTLQAVITHLAKVKDHSHINKMTIKNLSVIFTPALFHDHNQAENVGEWYCDKVLEDLICQFQDIFTNAENQNRILQERKLQQQPFNILDSPSASVLSLPFSVGGIVNRQSSIRVIKKSNSPTIPK</sequence>
<feature type="compositionally biased region" description="Basic and acidic residues" evidence="2">
    <location>
        <begin position="198"/>
        <end position="215"/>
    </location>
</feature>
<dbReference type="PROSITE" id="PS50238">
    <property type="entry name" value="RHOGAP"/>
    <property type="match status" value="1"/>
</dbReference>
<dbReference type="Pfam" id="PF00620">
    <property type="entry name" value="RhoGAP"/>
    <property type="match status" value="1"/>
</dbReference>
<evidence type="ECO:0000256" key="1">
    <source>
        <dbReference type="ARBA" id="ARBA00022468"/>
    </source>
</evidence>
<feature type="region of interest" description="Disordered" evidence="2">
    <location>
        <begin position="198"/>
        <end position="230"/>
    </location>
</feature>
<feature type="domain" description="Rho-GAP" evidence="3">
    <location>
        <begin position="375"/>
        <end position="561"/>
    </location>
</feature>
<dbReference type="SMART" id="SM00324">
    <property type="entry name" value="RhoGAP"/>
    <property type="match status" value="1"/>
</dbReference>
<dbReference type="SUPFAM" id="SSF48350">
    <property type="entry name" value="GTPase activation domain, GAP"/>
    <property type="match status" value="1"/>
</dbReference>
<dbReference type="Proteomes" id="UP001473302">
    <property type="component" value="Unassembled WGS sequence"/>
</dbReference>
<keyword evidence="5" id="KW-1185">Reference proteome</keyword>
<keyword evidence="1" id="KW-0343">GTPase activation</keyword>
<evidence type="ECO:0000259" key="3">
    <source>
        <dbReference type="PROSITE" id="PS50238"/>
    </source>
</evidence>
<dbReference type="InterPro" id="IPR027267">
    <property type="entry name" value="AH/BAR_dom_sf"/>
</dbReference>
<proteinExistence type="predicted"/>
<reference evidence="4 5" key="1">
    <citation type="submission" date="2024-04" db="EMBL/GenBank/DDBJ databases">
        <title>genome sequences of Mucor flavus KT1a and Helicostylum pulchrum KT1b strains isolated from the surface of a dry-aged beef.</title>
        <authorList>
            <person name="Toyotome T."/>
            <person name="Hosono M."/>
            <person name="Torimaru M."/>
            <person name="Fukuda K."/>
            <person name="Mikami N."/>
        </authorList>
    </citation>
    <scope>NUCLEOTIDE SEQUENCE [LARGE SCALE GENOMIC DNA]</scope>
    <source>
        <strain evidence="4 5">KT1a</strain>
    </source>
</reference>
<dbReference type="InterPro" id="IPR050729">
    <property type="entry name" value="Rho-GAP"/>
</dbReference>
<organism evidence="4 5">
    <name type="scientific">Mucor flavus</name>
    <dbReference type="NCBI Taxonomy" id="439312"/>
    <lineage>
        <taxon>Eukaryota</taxon>
        <taxon>Fungi</taxon>
        <taxon>Fungi incertae sedis</taxon>
        <taxon>Mucoromycota</taxon>
        <taxon>Mucoromycotina</taxon>
        <taxon>Mucoromycetes</taxon>
        <taxon>Mucorales</taxon>
        <taxon>Mucorineae</taxon>
        <taxon>Mucoraceae</taxon>
        <taxon>Mucor</taxon>
    </lineage>
</organism>
<dbReference type="Gene3D" id="1.20.1270.60">
    <property type="entry name" value="Arfaptin homology (AH) domain/BAR domain"/>
    <property type="match status" value="1"/>
</dbReference>
<gene>
    <name evidence="4" type="ORF">MFLAVUS_003936</name>
</gene>
<dbReference type="PANTHER" id="PTHR23176:SF134">
    <property type="entry name" value="RHO-TYPE GTPASE-ACTIVATING PROTEIN"/>
    <property type="match status" value="1"/>
</dbReference>
<accession>A0ABP9YUH7</accession>
<evidence type="ECO:0000256" key="2">
    <source>
        <dbReference type="SAM" id="MobiDB-lite"/>
    </source>
</evidence>
<dbReference type="InterPro" id="IPR000198">
    <property type="entry name" value="RhoGAP_dom"/>
</dbReference>
<feature type="compositionally biased region" description="Polar residues" evidence="2">
    <location>
        <begin position="218"/>
        <end position="228"/>
    </location>
</feature>
<evidence type="ECO:0000313" key="5">
    <source>
        <dbReference type="Proteomes" id="UP001473302"/>
    </source>
</evidence>
<comment type="caution">
    <text evidence="4">The sequence shown here is derived from an EMBL/GenBank/DDBJ whole genome shotgun (WGS) entry which is preliminary data.</text>
</comment>
<dbReference type="SUPFAM" id="SSF103657">
    <property type="entry name" value="BAR/IMD domain-like"/>
    <property type="match status" value="1"/>
</dbReference>
<dbReference type="InterPro" id="IPR008936">
    <property type="entry name" value="Rho_GTPase_activation_prot"/>
</dbReference>
<protein>
    <recommendedName>
        <fullName evidence="3">Rho-GAP domain-containing protein</fullName>
    </recommendedName>
</protein>
<dbReference type="PANTHER" id="PTHR23176">
    <property type="entry name" value="RHO/RAC/CDC GTPASE-ACTIVATING PROTEIN"/>
    <property type="match status" value="1"/>
</dbReference>